<keyword evidence="5" id="KW-0830">Ubiquinone</keyword>
<evidence type="ECO:0000313" key="7">
    <source>
        <dbReference type="EMBL" id="XCN71978.1"/>
    </source>
</evidence>
<dbReference type="GO" id="GO:0009060">
    <property type="term" value="P:aerobic respiration"/>
    <property type="evidence" value="ECO:0007669"/>
    <property type="project" value="TreeGrafter"/>
</dbReference>
<evidence type="ECO:0000256" key="3">
    <source>
        <dbReference type="ARBA" id="ARBA00022989"/>
    </source>
</evidence>
<dbReference type="NCBIfam" id="NF004741">
    <property type="entry name" value="PRK06076.1-2"/>
    <property type="match status" value="1"/>
</dbReference>
<dbReference type="GO" id="GO:0005886">
    <property type="term" value="C:plasma membrane"/>
    <property type="evidence" value="ECO:0007669"/>
    <property type="project" value="UniProtKB-SubCell"/>
</dbReference>
<feature type="transmembrane region" description="Helical" evidence="5">
    <location>
        <begin position="207"/>
        <end position="225"/>
    </location>
</feature>
<comment type="similarity">
    <text evidence="5 6">Belongs to the complex I subunit 1 family.</text>
</comment>
<sequence length="361" mass="39892">MSAETLYPLHNGIGNMVRSLFPESAFIINPIIGLISLVVLVSSLAAVLILLERKVAGHMQLRHGPMRVGYHGILQPLADGVKLIFKEIMQPKGADTFIFYLAPVLPLTATFLVMTIMPFDHHLQLADPSGGVLYIIGVSGLSVLGILLGGWASNNKLSLLGAMRSGAQMISFEVSLALIMLLIVMLSGSASLRGIVLSQQGLIFDWWIFKFPFLGILSFFMYLIASTAELNRTPFDLAEAESELSAGYHTEYSGMGFAMFFFAEFVNMFVSAGLATTLFLGGFHPPLIGISIIDGLLNLLPGFVWFFGKTFFIVFVYMWFRWTFPRVRIDQLMSLEWKMLLPLNLLLLTLGAVFMMLGWAG</sequence>
<gene>
    <name evidence="5 7" type="primary">nuoH</name>
    <name evidence="7" type="ORF">Q3M24_16940</name>
</gene>
<dbReference type="PANTHER" id="PTHR11432">
    <property type="entry name" value="NADH DEHYDROGENASE SUBUNIT 1"/>
    <property type="match status" value="1"/>
</dbReference>
<feature type="transmembrane region" description="Helical" evidence="5">
    <location>
        <begin position="174"/>
        <end position="195"/>
    </location>
</feature>
<dbReference type="EMBL" id="CP159373">
    <property type="protein sequence ID" value="XCN71978.1"/>
    <property type="molecule type" value="Genomic_DNA"/>
</dbReference>
<accession>A0AAU8LS54</accession>
<feature type="transmembrane region" description="Helical" evidence="5">
    <location>
        <begin position="26"/>
        <end position="51"/>
    </location>
</feature>
<evidence type="ECO:0000256" key="6">
    <source>
        <dbReference type="RuleBase" id="RU000471"/>
    </source>
</evidence>
<keyword evidence="3 5" id="KW-1133">Transmembrane helix</keyword>
<dbReference type="EC" id="7.1.1.-" evidence="5"/>
<keyword evidence="7" id="KW-0560">Oxidoreductase</keyword>
<evidence type="ECO:0000256" key="1">
    <source>
        <dbReference type="ARBA" id="ARBA00004141"/>
    </source>
</evidence>
<keyword evidence="2 5" id="KW-0812">Transmembrane</keyword>
<keyword evidence="5 6" id="KW-0520">NAD</keyword>
<dbReference type="HAMAP" id="MF_01350">
    <property type="entry name" value="NDH1_NuoH"/>
    <property type="match status" value="1"/>
</dbReference>
<feature type="transmembrane region" description="Helical" evidence="5">
    <location>
        <begin position="257"/>
        <end position="283"/>
    </location>
</feature>
<comment type="function">
    <text evidence="5">NDH-1 shuttles electrons from NADH, via FMN and iron-sulfur (Fe-S) centers, to quinones in the respiratory chain. The immediate electron acceptor for the enzyme in this species is believed to be ubiquinone. Couples the redox reaction to proton translocation (for every two electrons transferred, four hydrogen ions are translocated across the cytoplasmic membrane), and thus conserves the redox energy in a proton gradient. This subunit may bind ubiquinone.</text>
</comment>
<keyword evidence="5" id="KW-0874">Quinone</keyword>
<dbReference type="AlphaFoldDB" id="A0AAU8LS54"/>
<dbReference type="PROSITE" id="PS00667">
    <property type="entry name" value="COMPLEX1_ND1_1"/>
    <property type="match status" value="1"/>
</dbReference>
<dbReference type="GO" id="GO:0016655">
    <property type="term" value="F:oxidoreductase activity, acting on NAD(P)H, quinone or similar compound as acceptor"/>
    <property type="evidence" value="ECO:0007669"/>
    <property type="project" value="UniProtKB-UniRule"/>
</dbReference>
<name>A0AAU8LS54_9BACT</name>
<keyword evidence="4 5" id="KW-0472">Membrane</keyword>
<evidence type="ECO:0000256" key="2">
    <source>
        <dbReference type="ARBA" id="ARBA00022692"/>
    </source>
</evidence>
<comment type="catalytic activity">
    <reaction evidence="5">
        <text>a quinone + NADH + 5 H(+)(in) = a quinol + NAD(+) + 4 H(+)(out)</text>
        <dbReference type="Rhea" id="RHEA:57888"/>
        <dbReference type="ChEBI" id="CHEBI:15378"/>
        <dbReference type="ChEBI" id="CHEBI:24646"/>
        <dbReference type="ChEBI" id="CHEBI:57540"/>
        <dbReference type="ChEBI" id="CHEBI:57945"/>
        <dbReference type="ChEBI" id="CHEBI:132124"/>
    </reaction>
</comment>
<dbReference type="GO" id="GO:0003954">
    <property type="term" value="F:NADH dehydrogenase activity"/>
    <property type="evidence" value="ECO:0007669"/>
    <property type="project" value="TreeGrafter"/>
</dbReference>
<feature type="transmembrane region" description="Helical" evidence="5">
    <location>
        <begin position="97"/>
        <end position="119"/>
    </location>
</feature>
<feature type="transmembrane region" description="Helical" evidence="5">
    <location>
        <begin position="131"/>
        <end position="153"/>
    </location>
</feature>
<reference evidence="7" key="2">
    <citation type="submission" date="2024-06" db="EMBL/GenBank/DDBJ databases">
        <authorList>
            <person name="Plum-Jensen L.E."/>
            <person name="Schramm A."/>
            <person name="Marshall I.P.G."/>
        </authorList>
    </citation>
    <scope>NUCLEOTIDE SEQUENCE</scope>
    <source>
        <strain evidence="7">Rat1</strain>
    </source>
</reference>
<proteinExistence type="inferred from homology"/>
<protein>
    <recommendedName>
        <fullName evidence="5">NADH-quinone oxidoreductase subunit H</fullName>
        <ecNumber evidence="5">7.1.1.-</ecNumber>
    </recommendedName>
    <alternativeName>
        <fullName evidence="5">NADH dehydrogenase I subunit H</fullName>
    </alternativeName>
    <alternativeName>
        <fullName evidence="5">NDH-1 subunit H</fullName>
    </alternativeName>
</protein>
<dbReference type="KEGG" id="eaj:Q3M24_16940"/>
<comment type="subunit">
    <text evidence="5">NDH-1 is composed of 14 different subunits. Subunits NuoA, H, J, K, L, M, N constitute the membrane sector of the complex.</text>
</comment>
<dbReference type="GO" id="GO:0048038">
    <property type="term" value="F:quinone binding"/>
    <property type="evidence" value="ECO:0007669"/>
    <property type="project" value="UniProtKB-KW"/>
</dbReference>
<dbReference type="PROSITE" id="PS00668">
    <property type="entry name" value="COMPLEX1_ND1_2"/>
    <property type="match status" value="1"/>
</dbReference>
<feature type="transmembrane region" description="Helical" evidence="5">
    <location>
        <begin position="303"/>
        <end position="320"/>
    </location>
</feature>
<comment type="subcellular location">
    <subcellularLocation>
        <location evidence="5 6">Cell membrane</location>
        <topology evidence="5 6">Multi-pass membrane protein</topology>
    </subcellularLocation>
    <subcellularLocation>
        <location evidence="1">Membrane</location>
        <topology evidence="1">Multi-pass membrane protein</topology>
    </subcellularLocation>
</comment>
<feature type="transmembrane region" description="Helical" evidence="5">
    <location>
        <begin position="341"/>
        <end position="360"/>
    </location>
</feature>
<dbReference type="InterPro" id="IPR018086">
    <property type="entry name" value="NADH_UbQ_OxRdtase_su1_CS"/>
</dbReference>
<evidence type="ECO:0000256" key="5">
    <source>
        <dbReference type="HAMAP-Rule" id="MF_01350"/>
    </source>
</evidence>
<dbReference type="InterPro" id="IPR001694">
    <property type="entry name" value="NADH_UbQ_OxRdtase_su1/FPO"/>
</dbReference>
<dbReference type="PANTHER" id="PTHR11432:SF3">
    <property type="entry name" value="NADH-UBIQUINONE OXIDOREDUCTASE CHAIN 1"/>
    <property type="match status" value="1"/>
</dbReference>
<dbReference type="Pfam" id="PF00146">
    <property type="entry name" value="NADHdh"/>
    <property type="match status" value="1"/>
</dbReference>
<keyword evidence="5" id="KW-1278">Translocase</keyword>
<keyword evidence="5" id="KW-1003">Cell membrane</keyword>
<evidence type="ECO:0000256" key="4">
    <source>
        <dbReference type="ARBA" id="ARBA00023136"/>
    </source>
</evidence>
<organism evidence="7">
    <name type="scientific">Candidatus Electrothrix aestuarii</name>
    <dbReference type="NCBI Taxonomy" id="3062594"/>
    <lineage>
        <taxon>Bacteria</taxon>
        <taxon>Pseudomonadati</taxon>
        <taxon>Thermodesulfobacteriota</taxon>
        <taxon>Desulfobulbia</taxon>
        <taxon>Desulfobulbales</taxon>
        <taxon>Desulfobulbaceae</taxon>
        <taxon>Candidatus Electrothrix</taxon>
    </lineage>
</organism>
<reference evidence="7" key="1">
    <citation type="journal article" date="2024" name="Syst. Appl. Microbiol.">
        <title>First single-strain enrichments of Electrothrix cable bacteria, description of E. aestuarii sp. nov. and E. rattekaaiensis sp. nov., and proposal of a cable bacteria taxonomy following the rules of the SeqCode.</title>
        <authorList>
            <person name="Plum-Jensen L.E."/>
            <person name="Schramm A."/>
            <person name="Marshall I.P.G."/>
        </authorList>
    </citation>
    <scope>NUCLEOTIDE SEQUENCE</scope>
    <source>
        <strain evidence="7">Rat1</strain>
    </source>
</reference>